<feature type="compositionally biased region" description="Polar residues" evidence="1">
    <location>
        <begin position="447"/>
        <end position="456"/>
    </location>
</feature>
<accession>A0A427YLQ7</accession>
<gene>
    <name evidence="2" type="ORF">EHS25_009415</name>
</gene>
<feature type="compositionally biased region" description="Low complexity" evidence="1">
    <location>
        <begin position="457"/>
        <end position="476"/>
    </location>
</feature>
<feature type="region of interest" description="Disordered" evidence="1">
    <location>
        <begin position="446"/>
        <end position="532"/>
    </location>
</feature>
<feature type="compositionally biased region" description="Basic and acidic residues" evidence="1">
    <location>
        <begin position="708"/>
        <end position="717"/>
    </location>
</feature>
<organism evidence="2 3">
    <name type="scientific">Saitozyma podzolica</name>
    <dbReference type="NCBI Taxonomy" id="1890683"/>
    <lineage>
        <taxon>Eukaryota</taxon>
        <taxon>Fungi</taxon>
        <taxon>Dikarya</taxon>
        <taxon>Basidiomycota</taxon>
        <taxon>Agaricomycotina</taxon>
        <taxon>Tremellomycetes</taxon>
        <taxon>Tremellales</taxon>
        <taxon>Trimorphomycetaceae</taxon>
        <taxon>Saitozyma</taxon>
    </lineage>
</organism>
<keyword evidence="3" id="KW-1185">Reference proteome</keyword>
<dbReference type="EMBL" id="RSCD01000007">
    <property type="protein sequence ID" value="RSH92044.1"/>
    <property type="molecule type" value="Genomic_DNA"/>
</dbReference>
<comment type="caution">
    <text evidence="2">The sequence shown here is derived from an EMBL/GenBank/DDBJ whole genome shotgun (WGS) entry which is preliminary data.</text>
</comment>
<reference evidence="2 3" key="1">
    <citation type="submission" date="2018-11" db="EMBL/GenBank/DDBJ databases">
        <title>Genome sequence of Saitozyma podzolica DSM 27192.</title>
        <authorList>
            <person name="Aliyu H."/>
            <person name="Gorte O."/>
            <person name="Ochsenreither K."/>
        </authorList>
    </citation>
    <scope>NUCLEOTIDE SEQUENCE [LARGE SCALE GENOMIC DNA]</scope>
    <source>
        <strain evidence="2 3">DSM 27192</strain>
    </source>
</reference>
<evidence type="ECO:0000313" key="2">
    <source>
        <dbReference type="EMBL" id="RSH92044.1"/>
    </source>
</evidence>
<feature type="region of interest" description="Disordered" evidence="1">
    <location>
        <begin position="1"/>
        <end position="61"/>
    </location>
</feature>
<feature type="region of interest" description="Disordered" evidence="1">
    <location>
        <begin position="86"/>
        <end position="115"/>
    </location>
</feature>
<protein>
    <submittedName>
        <fullName evidence="2">Uncharacterized protein</fullName>
    </submittedName>
</protein>
<feature type="compositionally biased region" description="Polar residues" evidence="1">
    <location>
        <begin position="685"/>
        <end position="698"/>
    </location>
</feature>
<feature type="region of interest" description="Disordered" evidence="1">
    <location>
        <begin position="685"/>
        <end position="719"/>
    </location>
</feature>
<proteinExistence type="predicted"/>
<evidence type="ECO:0000256" key="1">
    <source>
        <dbReference type="SAM" id="MobiDB-lite"/>
    </source>
</evidence>
<evidence type="ECO:0000313" key="3">
    <source>
        <dbReference type="Proteomes" id="UP000279259"/>
    </source>
</evidence>
<dbReference type="OrthoDB" id="2586478at2759"/>
<name>A0A427YLQ7_9TREE</name>
<dbReference type="Proteomes" id="UP000279259">
    <property type="component" value="Unassembled WGS sequence"/>
</dbReference>
<dbReference type="AlphaFoldDB" id="A0A427YLQ7"/>
<feature type="compositionally biased region" description="Basic residues" evidence="1">
    <location>
        <begin position="52"/>
        <end position="61"/>
    </location>
</feature>
<sequence length="767" mass="84385">MSTPSVQPAVHRPSPSPAPASAVFIPTSNRTSFVSLRPSLTGDPGSSSTQPKPRRPKKLPQRVKLDSLPVEILALITSYLLPPTRRRGDFFPAPDETPYPPNKPSNTGVRNEERFGSVPSGVTDVIAFAKCCRLTMRAAGGIMASFGGSLPPAVSTAERAGRVQAVDEKEKDEKPDLERVDKRVLYVQVEHCDDKADNIRQLLLQDRHTLEELVFYKCPADHTQERSFPRTAVPLAKIKPLQHDMRADQTVFPKLRRLQIGPKLCRNCTTVALRIFCCNKFAERKDQVYDKKSGKTGTSIVRNAGYGQGDLPYQWTFRSYENPAASKLEALEIYIPSTNPETYNDGGEFTMLARQVHNNIANGLQCLSVVTRGLEKVWGGFGPNGGSTSVMQKKATEVDKELAQFAEKAKQMMAPAKRKQAIEDRDRKKVEDKYKAQLKALLAGTRKVSTTASTSGPAKVAVETATAEPTPACLAEIEGDRVASSSGTGATTKPLEVKQEPPSDEDDPTSDTDTPSPRSNSLSTTRSADDTHVSRYARNASQQNSRAVSAIGTILNRVVTFFPGVIALRVLRNGSSRFDIVQSVKGVEEYAEIYTRPLRDMKNLSYLDLGLAIVGQAEVRDFPLGVSVLDSRKKSNAGMAAGQVDSNLRREKWGLMAGDAIREGDSWRRAILERFVLGTRERVSSLDSGTNVPNGNSSDLDDDDDADEPHPDDEQHAVRWPSSLQRGHVYAVDLVERAKRRGILVEWRRIVEDGKEALKLAKRGIQL</sequence>